<dbReference type="PANTHER" id="PTHR32002">
    <property type="entry name" value="PROTEIN NLP8"/>
    <property type="match status" value="1"/>
</dbReference>
<gene>
    <name evidence="7" type="ORF">Cni_G06114</name>
</gene>
<dbReference type="InterPro" id="IPR053793">
    <property type="entry name" value="PB1-like"/>
</dbReference>
<dbReference type="EMBL" id="CP136891">
    <property type="protein sequence ID" value="WOK97406.1"/>
    <property type="molecule type" value="Genomic_DNA"/>
</dbReference>
<evidence type="ECO:0000313" key="7">
    <source>
        <dbReference type="EMBL" id="WOK97406.1"/>
    </source>
</evidence>
<dbReference type="Gene3D" id="3.10.20.90">
    <property type="entry name" value="Phosphatidylinositol 3-kinase Catalytic Subunit, Chain A, domain 1"/>
    <property type="match status" value="1"/>
</dbReference>
<evidence type="ECO:0000256" key="2">
    <source>
        <dbReference type="ARBA" id="ARBA00023125"/>
    </source>
</evidence>
<dbReference type="PANTHER" id="PTHR32002:SF41">
    <property type="entry name" value="PROTEIN NLP8"/>
    <property type="match status" value="1"/>
</dbReference>
<accession>A0AAQ3JZB0</accession>
<keyword evidence="1" id="KW-0805">Transcription regulation</keyword>
<dbReference type="GO" id="GO:0003677">
    <property type="term" value="F:DNA binding"/>
    <property type="evidence" value="ECO:0007669"/>
    <property type="project" value="UniProtKB-KW"/>
</dbReference>
<keyword evidence="2" id="KW-0238">DNA-binding</keyword>
<dbReference type="Pfam" id="PF02042">
    <property type="entry name" value="RWP-RK"/>
    <property type="match status" value="1"/>
</dbReference>
<keyword evidence="4" id="KW-0539">Nucleus</keyword>
<dbReference type="InterPro" id="IPR000270">
    <property type="entry name" value="PB1_dom"/>
</dbReference>
<feature type="domain" description="RWP-RK" evidence="5">
    <location>
        <begin position="595"/>
        <end position="677"/>
    </location>
</feature>
<dbReference type="SUPFAM" id="SSF54277">
    <property type="entry name" value="CAD &amp; PB1 domains"/>
    <property type="match status" value="1"/>
</dbReference>
<dbReference type="InterPro" id="IPR003035">
    <property type="entry name" value="RWP-RK_dom"/>
</dbReference>
<dbReference type="PROSITE" id="PS51519">
    <property type="entry name" value="RWP_RK"/>
    <property type="match status" value="1"/>
</dbReference>
<dbReference type="SMART" id="SM00666">
    <property type="entry name" value="PB1"/>
    <property type="match status" value="1"/>
</dbReference>
<organism evidence="7 8">
    <name type="scientific">Canna indica</name>
    <name type="common">Indian-shot</name>
    <dbReference type="NCBI Taxonomy" id="4628"/>
    <lineage>
        <taxon>Eukaryota</taxon>
        <taxon>Viridiplantae</taxon>
        <taxon>Streptophyta</taxon>
        <taxon>Embryophyta</taxon>
        <taxon>Tracheophyta</taxon>
        <taxon>Spermatophyta</taxon>
        <taxon>Magnoliopsida</taxon>
        <taxon>Liliopsida</taxon>
        <taxon>Zingiberales</taxon>
        <taxon>Cannaceae</taxon>
        <taxon>Canna</taxon>
    </lineage>
</organism>
<dbReference type="Pfam" id="PF00564">
    <property type="entry name" value="PB1"/>
    <property type="match status" value="1"/>
</dbReference>
<sequence length="967" mass="107387">MYFEEISKPFDESEGIWLEPLAMERFALWCISLAWMDDFVPVDCASLSSLSDDPFVLAELMDFYSEPSSPRTSEQMFSALNYSSSQQVPDIWTHISSTNVSTQFKDAVRGDGKDQFGSYSLCKEKMCSQDSSSHELSPNSLEMDLDNSSASSLCLDNVLKERPLTVPKPIKCVSLSERFLKALSLFKRLSSGEILAQVWMPIRQGDRCVLTTCEQPFILDEVFAGYHEVSSHFIFSARETPGLFPGLPGRVFISGMPEWTSNVTYYNRFEYLRREYALNHDVRGSLALPIFDASESSCSAVLELVTTMEKPNFDTDMDNVCNALQAVNLRTIRVRAHHQCLAKNKKYVLSEIHDVSRSVCKAHMLPLALAWIPFRCDGGCMNDSIKDEIGVTKQSLRRKDLLCIQESACYVNDVKMLGFLHACTEYHLEKGQGIAGKALQSNHPYYSPDIKGFDMCEYPLVHHARKFGLCAAVAVRVRSTYTRNDDYILEFFLPTNCKVTVEQQKLLKSLSSTMQQICKSLRTVSNADITGDIVDKVEIHKGAGTCSSSIDFSVKCSQLVDSNNDPPTGLVCGNPCIASDTHDGDPTHEQSKGSLMTNLEKKQMTAEKNISLSVLQQYFSGSLKDAAKSIGVCPTTLKRICRQHGISRWPSRKISKVNRSLQKIQSVINSVQGVEGALKYDPSTGCLVAAVSSHNKQPSVSSRSTKQDIMPLSSTTGIKMVQTAWQLEPHSFLIGEDQIETTNDVNNSIWHKQEGEEHVSLIGCGHDFKSTSIDTDMLLEQCDDCDSCQNKKKAELLGGKHGLCLLSTEYQSMSRSSGSFSAPNEMNVEIESDEAIIEHNHHCSSGNASGWCTVKKISKGNTLVTEGGSTLTVKASYKGDTVRFKFSSSEGIHQLHEEIGKRFKLPIGAFKLKYRDDEEEWVILANDADLQECIEVLEYTRSSSVRLQVLDLSCSVGSSASSSCLNP</sequence>
<feature type="domain" description="PB1" evidence="6">
    <location>
        <begin position="870"/>
        <end position="952"/>
    </location>
</feature>
<evidence type="ECO:0000256" key="4">
    <source>
        <dbReference type="ARBA" id="ARBA00023242"/>
    </source>
</evidence>
<dbReference type="PROSITE" id="PS51745">
    <property type="entry name" value="PB1"/>
    <property type="match status" value="1"/>
</dbReference>
<dbReference type="Pfam" id="PF22922">
    <property type="entry name" value="GAF_NLP"/>
    <property type="match status" value="1"/>
</dbReference>
<name>A0AAQ3JZB0_9LILI</name>
<dbReference type="GO" id="GO:0003700">
    <property type="term" value="F:DNA-binding transcription factor activity"/>
    <property type="evidence" value="ECO:0007669"/>
    <property type="project" value="InterPro"/>
</dbReference>
<proteinExistence type="predicted"/>
<evidence type="ECO:0000259" key="6">
    <source>
        <dbReference type="PROSITE" id="PS51745"/>
    </source>
</evidence>
<protein>
    <submittedName>
        <fullName evidence="7">Protein NLP2</fullName>
    </submittedName>
</protein>
<dbReference type="AlphaFoldDB" id="A0AAQ3JZB0"/>
<keyword evidence="8" id="KW-1185">Reference proteome</keyword>
<evidence type="ECO:0000256" key="3">
    <source>
        <dbReference type="ARBA" id="ARBA00023163"/>
    </source>
</evidence>
<reference evidence="7 8" key="1">
    <citation type="submission" date="2023-10" db="EMBL/GenBank/DDBJ databases">
        <title>Chromosome-scale genome assembly provides insights into flower coloration mechanisms of Canna indica.</title>
        <authorList>
            <person name="Li C."/>
        </authorList>
    </citation>
    <scope>NUCLEOTIDE SEQUENCE [LARGE SCALE GENOMIC DNA]</scope>
    <source>
        <tissue evidence="7">Flower</tissue>
    </source>
</reference>
<dbReference type="InterPro" id="IPR045012">
    <property type="entry name" value="NLP"/>
</dbReference>
<dbReference type="Proteomes" id="UP001327560">
    <property type="component" value="Chromosome 2"/>
</dbReference>
<evidence type="ECO:0000313" key="8">
    <source>
        <dbReference type="Proteomes" id="UP001327560"/>
    </source>
</evidence>
<keyword evidence="3" id="KW-0804">Transcription</keyword>
<dbReference type="InterPro" id="IPR055081">
    <property type="entry name" value="NLP1-9_GAF"/>
</dbReference>
<evidence type="ECO:0000259" key="5">
    <source>
        <dbReference type="PROSITE" id="PS51519"/>
    </source>
</evidence>
<evidence type="ECO:0000256" key="1">
    <source>
        <dbReference type="ARBA" id="ARBA00023015"/>
    </source>
</evidence>